<keyword evidence="2" id="KW-1185">Reference proteome</keyword>
<dbReference type="AlphaFoldDB" id="A0AA88D483"/>
<dbReference type="Proteomes" id="UP001187192">
    <property type="component" value="Unassembled WGS sequence"/>
</dbReference>
<evidence type="ECO:0000313" key="2">
    <source>
        <dbReference type="Proteomes" id="UP001187192"/>
    </source>
</evidence>
<protein>
    <submittedName>
        <fullName evidence="1">Uncharacterized protein</fullName>
    </submittedName>
</protein>
<name>A0AA88D483_FICCA</name>
<accession>A0AA88D483</accession>
<sequence>MGDLLHSFLSFLKSHDVEAGSYTMHCTFVCSVQGLFITADMDLATIPLRAIPSYGIRKKDNNN</sequence>
<proteinExistence type="predicted"/>
<gene>
    <name evidence="1" type="ORF">TIFTF001_014548</name>
</gene>
<reference evidence="1" key="1">
    <citation type="submission" date="2023-07" db="EMBL/GenBank/DDBJ databases">
        <title>draft genome sequence of fig (Ficus carica).</title>
        <authorList>
            <person name="Takahashi T."/>
            <person name="Nishimura K."/>
        </authorList>
    </citation>
    <scope>NUCLEOTIDE SEQUENCE</scope>
</reference>
<comment type="caution">
    <text evidence="1">The sequence shown here is derived from an EMBL/GenBank/DDBJ whole genome shotgun (WGS) entry which is preliminary data.</text>
</comment>
<organism evidence="1 2">
    <name type="scientific">Ficus carica</name>
    <name type="common">Common fig</name>
    <dbReference type="NCBI Taxonomy" id="3494"/>
    <lineage>
        <taxon>Eukaryota</taxon>
        <taxon>Viridiplantae</taxon>
        <taxon>Streptophyta</taxon>
        <taxon>Embryophyta</taxon>
        <taxon>Tracheophyta</taxon>
        <taxon>Spermatophyta</taxon>
        <taxon>Magnoliopsida</taxon>
        <taxon>eudicotyledons</taxon>
        <taxon>Gunneridae</taxon>
        <taxon>Pentapetalae</taxon>
        <taxon>rosids</taxon>
        <taxon>fabids</taxon>
        <taxon>Rosales</taxon>
        <taxon>Moraceae</taxon>
        <taxon>Ficeae</taxon>
        <taxon>Ficus</taxon>
    </lineage>
</organism>
<dbReference type="EMBL" id="BTGU01000020">
    <property type="protein sequence ID" value="GMN45353.1"/>
    <property type="molecule type" value="Genomic_DNA"/>
</dbReference>
<evidence type="ECO:0000313" key="1">
    <source>
        <dbReference type="EMBL" id="GMN45353.1"/>
    </source>
</evidence>